<name>A0A964XMR5_9ACTN</name>
<dbReference type="Pfam" id="PF08028">
    <property type="entry name" value="Acyl-CoA_dh_2"/>
    <property type="match status" value="1"/>
</dbReference>
<dbReference type="PANTHER" id="PTHR48083">
    <property type="entry name" value="MEDIUM-CHAIN SPECIFIC ACYL-COA DEHYDROGENASE, MITOCHONDRIAL-RELATED"/>
    <property type="match status" value="1"/>
</dbReference>
<dbReference type="InterPro" id="IPR013786">
    <property type="entry name" value="AcylCoA_DH/ox_N"/>
</dbReference>
<dbReference type="GO" id="GO:0050660">
    <property type="term" value="F:flavin adenine dinucleotide binding"/>
    <property type="evidence" value="ECO:0007669"/>
    <property type="project" value="InterPro"/>
</dbReference>
<dbReference type="AlphaFoldDB" id="A0A964XMR5"/>
<comment type="caution">
    <text evidence="5">The sequence shown here is derived from an EMBL/GenBank/DDBJ whole genome shotgun (WGS) entry which is preliminary data.</text>
</comment>
<dbReference type="SUPFAM" id="SSF47203">
    <property type="entry name" value="Acyl-CoA dehydrogenase C-terminal domain-like"/>
    <property type="match status" value="1"/>
</dbReference>
<dbReference type="InterPro" id="IPR050741">
    <property type="entry name" value="Acyl-CoA_dehydrogenase"/>
</dbReference>
<reference evidence="5" key="1">
    <citation type="submission" date="2020-01" db="EMBL/GenBank/DDBJ databases">
        <title>Whole-genome analyses of novel actinobacteria.</title>
        <authorList>
            <person name="Sahin N."/>
        </authorList>
    </citation>
    <scope>NUCLEOTIDE SEQUENCE</scope>
    <source>
        <strain evidence="5">YC537</strain>
    </source>
</reference>
<organism evidence="5 6">
    <name type="scientific">Streptomyces boluensis</name>
    <dbReference type="NCBI Taxonomy" id="1775135"/>
    <lineage>
        <taxon>Bacteria</taxon>
        <taxon>Bacillati</taxon>
        <taxon>Actinomycetota</taxon>
        <taxon>Actinomycetes</taxon>
        <taxon>Kitasatosporales</taxon>
        <taxon>Streptomycetaceae</taxon>
        <taxon>Streptomyces</taxon>
    </lineage>
</organism>
<dbReference type="SUPFAM" id="SSF56645">
    <property type="entry name" value="Acyl-CoA dehydrogenase NM domain-like"/>
    <property type="match status" value="1"/>
</dbReference>
<gene>
    <name evidence="5" type="ORF">GUY60_16785</name>
</gene>
<accession>A0A964XMR5</accession>
<dbReference type="InterPro" id="IPR036250">
    <property type="entry name" value="AcylCo_DH-like_C"/>
</dbReference>
<dbReference type="EMBL" id="JAAAHS010000116">
    <property type="protein sequence ID" value="NBE53047.1"/>
    <property type="molecule type" value="Genomic_DNA"/>
</dbReference>
<feature type="domain" description="Acyl-CoA dehydrogenase/oxidase N-terminal" evidence="3">
    <location>
        <begin position="25"/>
        <end position="128"/>
    </location>
</feature>
<dbReference type="GO" id="GO:0016712">
    <property type="term" value="F:oxidoreductase activity, acting on paired donors, with incorporation or reduction of molecular oxygen, reduced flavin or flavoprotein as one donor, and incorporation of one atom of oxygen"/>
    <property type="evidence" value="ECO:0007669"/>
    <property type="project" value="TreeGrafter"/>
</dbReference>
<dbReference type="Gene3D" id="2.40.110.10">
    <property type="entry name" value="Butyryl-CoA Dehydrogenase, subunit A, domain 2"/>
    <property type="match status" value="1"/>
</dbReference>
<evidence type="ECO:0000256" key="1">
    <source>
        <dbReference type="ARBA" id="ARBA00023002"/>
    </source>
</evidence>
<protein>
    <submittedName>
        <fullName evidence="5">SfnB family sulfur acquisition oxidoreductase</fullName>
    </submittedName>
</protein>
<evidence type="ECO:0000313" key="5">
    <source>
        <dbReference type="EMBL" id="NBE53047.1"/>
    </source>
</evidence>
<dbReference type="InterPro" id="IPR013107">
    <property type="entry name" value="Acyl-CoA_DH_C"/>
</dbReference>
<proteinExistence type="inferred from homology"/>
<evidence type="ECO:0000313" key="6">
    <source>
        <dbReference type="Proteomes" id="UP000598297"/>
    </source>
</evidence>
<evidence type="ECO:0000256" key="2">
    <source>
        <dbReference type="ARBA" id="ARBA00049661"/>
    </source>
</evidence>
<comment type="similarity">
    <text evidence="2">Belongs to the HpaH/HsaA monooxygenase family.</text>
</comment>
<dbReference type="GO" id="GO:0003995">
    <property type="term" value="F:acyl-CoA dehydrogenase activity"/>
    <property type="evidence" value="ECO:0007669"/>
    <property type="project" value="TreeGrafter"/>
</dbReference>
<dbReference type="PIRSF" id="PIRSF016578">
    <property type="entry name" value="HsaA"/>
    <property type="match status" value="1"/>
</dbReference>
<sequence length="358" mass="38512">MAIGFPLHPATPFGPETTSADVFSVVRKLATRFAADDARRDAERILPYDEIRALTEAGLFTLSVPKIHGGPGLSTRDLGGVFTELVAGDASIGQIPQNHYGSRVVHGTKYYATGALFAHWIPVHAAGEEGRVHAAWVPADDPGVTVEDDWNGLGQRTTGSGTVRFAHVRVPAERIVPVYTIFEKDELFGAYGQYLHAAIDTGIAVAALRDGKRLIHDIARPRKETGLDRAADEEAIVDLFGELALRVRTARALLREAGEAVDAARVDLNTRTAAASAAVAEASAAVAAARAHSDEVSLKVSGGIFELIGTRAADRALNLDRHWRNARTHTLHDPRRLKLRYLGGWELNDTPPPANGLV</sequence>
<dbReference type="GO" id="GO:0033539">
    <property type="term" value="P:fatty acid beta-oxidation using acyl-CoA dehydrogenase"/>
    <property type="evidence" value="ECO:0007669"/>
    <property type="project" value="TreeGrafter"/>
</dbReference>
<feature type="domain" description="Acyl-CoA dehydrogenase C-terminal" evidence="4">
    <location>
        <begin position="195"/>
        <end position="332"/>
    </location>
</feature>
<dbReference type="GO" id="GO:0005737">
    <property type="term" value="C:cytoplasm"/>
    <property type="evidence" value="ECO:0007669"/>
    <property type="project" value="TreeGrafter"/>
</dbReference>
<dbReference type="PANTHER" id="PTHR48083:SF19">
    <property type="entry name" value="FLAVIN-DEPENDENT MONOOXYGENASE, OXYGENASE SUBUNIT HSAA"/>
    <property type="match status" value="1"/>
</dbReference>
<dbReference type="InterPro" id="IPR046373">
    <property type="entry name" value="Acyl-CoA_Oxase/DH_mid-dom_sf"/>
</dbReference>
<evidence type="ECO:0000259" key="4">
    <source>
        <dbReference type="Pfam" id="PF08028"/>
    </source>
</evidence>
<keyword evidence="6" id="KW-1185">Reference proteome</keyword>
<dbReference type="OrthoDB" id="571684at2"/>
<dbReference type="Proteomes" id="UP000598297">
    <property type="component" value="Unassembled WGS sequence"/>
</dbReference>
<evidence type="ECO:0000259" key="3">
    <source>
        <dbReference type="Pfam" id="PF02771"/>
    </source>
</evidence>
<dbReference type="InterPro" id="IPR009100">
    <property type="entry name" value="AcylCoA_DH/oxidase_NM_dom_sf"/>
</dbReference>
<dbReference type="Gene3D" id="1.20.140.10">
    <property type="entry name" value="Butyryl-CoA Dehydrogenase, subunit A, domain 3"/>
    <property type="match status" value="1"/>
</dbReference>
<keyword evidence="1" id="KW-0560">Oxidoreductase</keyword>
<dbReference type="Pfam" id="PF02771">
    <property type="entry name" value="Acyl-CoA_dh_N"/>
    <property type="match status" value="1"/>
</dbReference>